<feature type="region of interest" description="Disordered" evidence="5">
    <location>
        <begin position="1150"/>
        <end position="1188"/>
    </location>
</feature>
<evidence type="ECO:0000256" key="1">
    <source>
        <dbReference type="ARBA" id="ARBA00006443"/>
    </source>
</evidence>
<proteinExistence type="inferred from homology"/>
<sequence>MDETGILDKRGSIKAYYNQESRVLYLVLTSIFDNRQLLRACDSLILGLCQAEAHEFWKGAEKYHCLQLLYLFSLCHILLLVHPTCSFDVTYDRLFRALDALRQKTLPLLRVAIKDCPVSKEWKINCRPCPPRLLFVFHMNGALRVNASGTAGNGNEIPGLDKPKKHSPRRRLQHALEDQIYRIFRKSRVLTNQSSNCLFTVPANQAFVYVVQGPDEDPIGSLLGQLRTNCVLRECDPGIPARRYQQMRHFNRHPLFNLENSGLSSSGGQLVDCNLKEFLWQHVELVLSKKGFDDSVGRNPQPSHFELPTYSKWTRVASKLYQVMIENSEDDMSDLFLKVQGQLKVLEGFLDADAKFSENRCQKALPLAHSAYQSNLPHNYTTTVHKNQLAQALRVYSQHARGVAFQRYAVQLHEDCYKFWSNGHQLCEERSLTDQHCVHKFHLLPKPGEKPEVDHNPPILYHNSRGRSTSSCNCGRKQAPREDPFDIQTANYDFYLALEEKCCGKLERINFPVFQASTLDPAPASDDANRPPEVPASDAECLKEKESVTHTPGENTSLSLALSLGQSTDSLGAYADGVEGQEKRPSVDRQASTVEFLPGMLHSGCPKGLLPKFSSWSLVKLGSAKSYNTLVGLEQPGFLPGSAFLLPWDLVIRSRSEDDASATELDGGASTWPAPNKVPAGKRGTVGIGRSRRRDDVLRVYVGFEYEDSRGRRFLSSGPDKIVKVPGQGGPKEPATRALNSDMPLYIPSPAQGRGIKPHYAQMARLFVVVPDGPVEITLSPQVQPGPPPCPIFHPEQPEVVLPPDGLWVLRFPYSYVTDSGPCYPPKENQPLAHFRVLKGILPEELELFDRLGLNPHRKLTLPSALRHWLPCRTFIGVPAAGQNKNRSDTRNVQNSLASVSNRSFSSSVYRRDATFSDSTFSPRSILMGSYLGKAESPPGTGRPAGGSGGHPREQLRERLTRPNHGVPTPNRRLSFGSDPVGAVGRFTITPQRHYPLQQIGTSPVGVFPPAQWDSFRKKNILTQRNTPMHSPVTVKIARPDNTTRSPFCNRLSPAKAATSPEFEAQANPCSRETVLTMLRASRKRADEDDEDDDDEQAREAGQKSKRRRSDSNGSSQSVFEPLLANGLLSQIVPKPGSLKRGMNVSVLDESAVKRSRTSSISSVSGCPPSCGMPGSDRNSIRSSYSSSLGYPQRTLPLIMSSSLFESPGSPQSQTPVRAAKKPREEEASSPSSVSAFNSKTATETTPGPGKWTPMPDPPVLSQSDSGGSSCKRKRKIQLVSKCRSDQITLPPPPELGYTITVKDMDMEKKATLNQIQKDLEDSEPEKPVCETHSPTPDAPSVSLFLPVVSSVSAAPVESSTSLTSLSTPAAVLPPASSAVSTVAPAQTIDLTVTPSSTVSVPPIQTLKQSTPTTGITVATSVVNPLLESLKSTKSSFTLGAPSLVAATTAATSMATPTPSSDTPTTLSFGAVKSEPSIATPQPLMPSAFAQILAQPLPSSSATPNLGGGTSFCFLPTTSAPTSSAPSAPLASNQPASSTANASVFKPIFSPAMTPASTAEVKPTQTTFTPIFGGAINQKVSSASSVPATQSSTSLFGGVSNNQQMPSSVPSAVQNTQSQSLFGSQTNSLSVGASASAASNQNPTPALFGGLTNSHTMGATASSSSLNTQNSTVSLFAKLSSQQPITSSVLSSTSSTPLFSGQTSSQPQTASSSSSTQSSTPSLFNSWSATKSSFQFGGSSSTAASSGISTSTTNTNSTNTTLQFGALKQTPAAAAPPADPQNTFTFGQSPATSSFTGFGMANNKTPMTSNTPATQATFGSSVFSSSTCFASPQAPAAGSVKPFTFGGSVGGGTTVAPIPFGTPASTAAPTFGNSTQPAFGGASTGFAFGNTSALPVSAASVLAPTFTFGAAPATPQNSATSGGFNFAASISGAQFGTPAPAGPKQGFSFGAGNTDNKPTFGASTPAFGTASGPIPFGSPGTPIGGFGASAFGTPSATFSIGSGSKTSSSRQRLQARRQHTRKK</sequence>
<feature type="region of interest" description="Disordered" evidence="5">
    <location>
        <begin position="1997"/>
        <end position="2023"/>
    </location>
</feature>
<dbReference type="EMBL" id="VCAZ01000228">
    <property type="protein sequence ID" value="TTK47658.1"/>
    <property type="molecule type" value="Genomic_DNA"/>
</dbReference>
<comment type="caution">
    <text evidence="6">The sequence shown here is derived from an EMBL/GenBank/DDBJ whole genome shotgun (WGS) entry which is preliminary data.</text>
</comment>
<dbReference type="PANTHER" id="PTHR13091:SF0">
    <property type="entry name" value="NONSENSE-MEDIATED MRNA DECAY FACTOR SMG8"/>
    <property type="match status" value="1"/>
</dbReference>
<dbReference type="OrthoDB" id="63589at2759"/>
<feature type="region of interest" description="Disordered" evidence="5">
    <location>
        <begin position="930"/>
        <end position="979"/>
    </location>
</feature>
<reference evidence="6 7" key="1">
    <citation type="journal article" date="2019" name="Genome Biol. Evol.">
        <title>Whole-Genome Sequencing of the Giant Devil Catfish, Bagarius yarrelli.</title>
        <authorList>
            <person name="Jiang W."/>
            <person name="Lv Y."/>
            <person name="Cheng L."/>
            <person name="Yang K."/>
            <person name="Chao B."/>
            <person name="Wang X."/>
            <person name="Li Y."/>
            <person name="Pan X."/>
            <person name="You X."/>
            <person name="Zhang Y."/>
            <person name="Yang J."/>
            <person name="Li J."/>
            <person name="Zhang X."/>
            <person name="Liu S."/>
            <person name="Sun C."/>
            <person name="Yang J."/>
            <person name="Shi Q."/>
        </authorList>
    </citation>
    <scope>NUCLEOTIDE SEQUENCE [LARGE SCALE GENOMIC DNA]</scope>
    <source>
        <strain evidence="6">JWS20170419001</strain>
        <tissue evidence="6">Muscle</tissue>
    </source>
</reference>
<dbReference type="Proteomes" id="UP000319801">
    <property type="component" value="Unassembled WGS sequence"/>
</dbReference>
<dbReference type="Pfam" id="PF15229">
    <property type="entry name" value="POM121"/>
    <property type="match status" value="1"/>
</dbReference>
<accession>A0A556VC99</accession>
<evidence type="ECO:0000313" key="6">
    <source>
        <dbReference type="EMBL" id="TTK47658.1"/>
    </source>
</evidence>
<dbReference type="GO" id="GO:0000184">
    <property type="term" value="P:nuclear-transcribed mRNA catabolic process, nonsense-mediated decay"/>
    <property type="evidence" value="ECO:0007669"/>
    <property type="project" value="UniProtKB-UniRule"/>
</dbReference>
<feature type="compositionally biased region" description="Acidic residues" evidence="5">
    <location>
        <begin position="1088"/>
        <end position="1097"/>
    </location>
</feature>
<dbReference type="InterPro" id="IPR019354">
    <property type="entry name" value="SMG8-like"/>
</dbReference>
<feature type="compositionally biased region" description="Basic residues" evidence="5">
    <location>
        <begin position="2013"/>
        <end position="2023"/>
    </location>
</feature>
<feature type="compositionally biased region" description="Low complexity" evidence="5">
    <location>
        <begin position="1158"/>
        <end position="1188"/>
    </location>
</feature>
<feature type="compositionally biased region" description="Polar residues" evidence="5">
    <location>
        <begin position="1599"/>
        <end position="1625"/>
    </location>
</feature>
<feature type="region of interest" description="Disordered" evidence="5">
    <location>
        <begin position="1591"/>
        <end position="1625"/>
    </location>
</feature>
<comment type="similarity">
    <text evidence="1 4">Belongs to the SMG8 family.</text>
</comment>
<feature type="region of interest" description="Disordered" evidence="5">
    <location>
        <begin position="662"/>
        <end position="688"/>
    </location>
</feature>
<feature type="region of interest" description="Disordered" evidence="5">
    <location>
        <begin position="1203"/>
        <end position="1278"/>
    </location>
</feature>
<comment type="function">
    <text evidence="4">Involved in nonsense-mediated decay (NMD) of mRNAs containing premature stop codons.</text>
</comment>
<organism evidence="6 7">
    <name type="scientific">Bagarius yarrelli</name>
    <name type="common">Goonch</name>
    <name type="synonym">Bagrus yarrelli</name>
    <dbReference type="NCBI Taxonomy" id="175774"/>
    <lineage>
        <taxon>Eukaryota</taxon>
        <taxon>Metazoa</taxon>
        <taxon>Chordata</taxon>
        <taxon>Craniata</taxon>
        <taxon>Vertebrata</taxon>
        <taxon>Euteleostomi</taxon>
        <taxon>Actinopterygii</taxon>
        <taxon>Neopterygii</taxon>
        <taxon>Teleostei</taxon>
        <taxon>Ostariophysi</taxon>
        <taxon>Siluriformes</taxon>
        <taxon>Sisoridae</taxon>
        <taxon>Sisorinae</taxon>
        <taxon>Bagarius</taxon>
    </lineage>
</organism>
<dbReference type="Pfam" id="PF10220">
    <property type="entry name" value="Smg8_Smg9"/>
    <property type="match status" value="1"/>
</dbReference>
<feature type="region of interest" description="Disordered" evidence="5">
    <location>
        <begin position="521"/>
        <end position="540"/>
    </location>
</feature>
<feature type="region of interest" description="Disordered" evidence="5">
    <location>
        <begin position="461"/>
        <end position="480"/>
    </location>
</feature>
<name>A0A556VC99_BAGYA</name>
<evidence type="ECO:0000256" key="5">
    <source>
        <dbReference type="SAM" id="MobiDB-lite"/>
    </source>
</evidence>
<evidence type="ECO:0000313" key="7">
    <source>
        <dbReference type="Proteomes" id="UP000319801"/>
    </source>
</evidence>
<feature type="compositionally biased region" description="Polar residues" evidence="5">
    <location>
        <begin position="1780"/>
        <end position="1789"/>
    </location>
</feature>
<evidence type="ECO:0000256" key="3">
    <source>
        <dbReference type="ARBA" id="ARBA00029509"/>
    </source>
</evidence>
<feature type="compositionally biased region" description="Low complexity" evidence="5">
    <location>
        <begin position="1229"/>
        <end position="1239"/>
    </location>
</feature>
<feature type="compositionally biased region" description="Low complexity" evidence="5">
    <location>
        <begin position="1999"/>
        <end position="2012"/>
    </location>
</feature>
<gene>
    <name evidence="6" type="ORF">Baya_15648</name>
</gene>
<protein>
    <recommendedName>
        <fullName evidence="3 4">Nonsense-mediated mRNA decay factor SMG8</fullName>
    </recommendedName>
</protein>
<feature type="compositionally biased region" description="Basic and acidic residues" evidence="5">
    <location>
        <begin position="951"/>
        <end position="961"/>
    </location>
</feature>
<keyword evidence="2 4" id="KW-0866">Nonsense-mediated mRNA decay</keyword>
<feature type="region of interest" description="Disordered" evidence="5">
    <location>
        <begin position="1770"/>
        <end position="1789"/>
    </location>
</feature>
<dbReference type="PANTHER" id="PTHR13091">
    <property type="entry name" value="AMPLIFIED IN BREAST CANCER 2-RELATED"/>
    <property type="match status" value="1"/>
</dbReference>
<feature type="compositionally biased region" description="Polar residues" evidence="5">
    <location>
        <begin position="1203"/>
        <end position="1216"/>
    </location>
</feature>
<evidence type="ECO:0000256" key="2">
    <source>
        <dbReference type="ARBA" id="ARBA00023161"/>
    </source>
</evidence>
<feature type="region of interest" description="Disordered" evidence="5">
    <location>
        <begin position="1082"/>
        <end position="1118"/>
    </location>
</feature>
<evidence type="ECO:0000256" key="4">
    <source>
        <dbReference type="RuleBase" id="RU367133"/>
    </source>
</evidence>
<feature type="region of interest" description="Disordered" evidence="5">
    <location>
        <begin position="1690"/>
        <end position="1722"/>
    </location>
</feature>
<keyword evidence="7" id="KW-1185">Reference proteome</keyword>